<dbReference type="Proteomes" id="UP000324285">
    <property type="component" value="Chromosome"/>
</dbReference>
<accession>A0A5C1NGR9</accession>
<organism evidence="2 3">
    <name type="scientific">Halomonas binhaiensis</name>
    <dbReference type="NCBI Taxonomy" id="2562282"/>
    <lineage>
        <taxon>Bacteria</taxon>
        <taxon>Pseudomonadati</taxon>
        <taxon>Pseudomonadota</taxon>
        <taxon>Gammaproteobacteria</taxon>
        <taxon>Oceanospirillales</taxon>
        <taxon>Halomonadaceae</taxon>
        <taxon>Halomonas</taxon>
    </lineage>
</organism>
<feature type="domain" description="CobW/HypB/UreG nucleotide-binding" evidence="1">
    <location>
        <begin position="8"/>
        <end position="182"/>
    </location>
</feature>
<gene>
    <name evidence="2" type="ORF">E4T21_08845</name>
</gene>
<evidence type="ECO:0000313" key="3">
    <source>
        <dbReference type="Proteomes" id="UP000324285"/>
    </source>
</evidence>
<dbReference type="Gene3D" id="3.40.50.300">
    <property type="entry name" value="P-loop containing nucleotide triphosphate hydrolases"/>
    <property type="match status" value="1"/>
</dbReference>
<keyword evidence="3" id="KW-1185">Reference proteome</keyword>
<dbReference type="PANTHER" id="PTHR13748:SF46">
    <property type="entry name" value="ZINC CHAPERONE YEIR"/>
    <property type="match status" value="1"/>
</dbReference>
<protein>
    <submittedName>
        <fullName evidence="2">GTP-binding protein</fullName>
    </submittedName>
</protein>
<dbReference type="InterPro" id="IPR051316">
    <property type="entry name" value="Zinc-reg_GTPase_activator"/>
</dbReference>
<dbReference type="RefSeq" id="WP_149284649.1">
    <property type="nucleotide sequence ID" value="NZ_CP038437.2"/>
</dbReference>
<sequence length="352" mass="39318">MAPHSRIPTHVITGFLGSGKSSLIRELIAQKPEGERWAILVNEFGQVGIDQAMFEDKPEQGRYEGEVHVEAMAGGCLCCQLSIVLRATLIRLVTRYRPDRLIIEPSGLGHPSGLVEVLQDEHFSEVLELNDILALLDPRRLDDPRSRDHETFRDQLALADALVITMGDLATEEQRQYVDEWVARRWPAPRWVAWAEHGRLPISRLLEGAGRHDEGHSQALPQPTSHRMAAAVETAPPMVFMEEAAPAPGKGISSHGSALGYITLGLRWHPSERFDLDRLSLYLSALPGECRIKAVMHTDIGWRLYNRGTGPSTLAASSWRRDSRLEIIWPQETHLDPEEVTAGIEAQRLGRA</sequence>
<dbReference type="SUPFAM" id="SSF52540">
    <property type="entry name" value="P-loop containing nucleoside triphosphate hydrolases"/>
    <property type="match status" value="1"/>
</dbReference>
<dbReference type="EMBL" id="CP038437">
    <property type="protein sequence ID" value="QEM81638.1"/>
    <property type="molecule type" value="Genomic_DNA"/>
</dbReference>
<dbReference type="AlphaFoldDB" id="A0A5C1NGR9"/>
<name>A0A5C1NGR9_9GAMM</name>
<proteinExistence type="predicted"/>
<reference evidence="2" key="1">
    <citation type="submission" date="2021-02" db="EMBL/GenBank/DDBJ databases">
        <title>Strain Y2R2, a novel species of the genus Halomonas.</title>
        <authorList>
            <person name="Huang H."/>
        </authorList>
    </citation>
    <scope>NUCLEOTIDE SEQUENCE</scope>
    <source>
        <strain evidence="2">Y2R2</strain>
    </source>
</reference>
<evidence type="ECO:0000313" key="2">
    <source>
        <dbReference type="EMBL" id="QEM81638.1"/>
    </source>
</evidence>
<dbReference type="Pfam" id="PF02492">
    <property type="entry name" value="cobW"/>
    <property type="match status" value="1"/>
</dbReference>
<dbReference type="GO" id="GO:0005737">
    <property type="term" value="C:cytoplasm"/>
    <property type="evidence" value="ECO:0007669"/>
    <property type="project" value="TreeGrafter"/>
</dbReference>
<dbReference type="InterPro" id="IPR027417">
    <property type="entry name" value="P-loop_NTPase"/>
</dbReference>
<dbReference type="InterPro" id="IPR003495">
    <property type="entry name" value="CobW/HypB/UreG_nucleotide-bd"/>
</dbReference>
<evidence type="ECO:0000259" key="1">
    <source>
        <dbReference type="Pfam" id="PF02492"/>
    </source>
</evidence>
<dbReference type="PANTHER" id="PTHR13748">
    <property type="entry name" value="COBW-RELATED"/>
    <property type="match status" value="1"/>
</dbReference>
<dbReference type="KEGG" id="hbh:E4T21_08845"/>
<dbReference type="CDD" id="cd03112">
    <property type="entry name" value="CobW-like"/>
    <property type="match status" value="1"/>
</dbReference>
<dbReference type="OrthoDB" id="9808822at2"/>